<evidence type="ECO:0000313" key="2">
    <source>
        <dbReference type="Proteomes" id="UP000683360"/>
    </source>
</evidence>
<protein>
    <recommendedName>
        <fullName evidence="3">SEFIR domain-containing protein</fullName>
    </recommendedName>
</protein>
<organism evidence="1 2">
    <name type="scientific">Mytilus edulis</name>
    <name type="common">Blue mussel</name>
    <dbReference type="NCBI Taxonomy" id="6550"/>
    <lineage>
        <taxon>Eukaryota</taxon>
        <taxon>Metazoa</taxon>
        <taxon>Spiralia</taxon>
        <taxon>Lophotrochozoa</taxon>
        <taxon>Mollusca</taxon>
        <taxon>Bivalvia</taxon>
        <taxon>Autobranchia</taxon>
        <taxon>Pteriomorphia</taxon>
        <taxon>Mytilida</taxon>
        <taxon>Mytiloidea</taxon>
        <taxon>Mytilidae</taxon>
        <taxon>Mytilinae</taxon>
        <taxon>Mytilus</taxon>
    </lineage>
</organism>
<keyword evidence="2" id="KW-1185">Reference proteome</keyword>
<dbReference type="AlphaFoldDB" id="A0A8S3QK44"/>
<comment type="caution">
    <text evidence="1">The sequence shown here is derived from an EMBL/GenBank/DDBJ whole genome shotgun (WGS) entry which is preliminary data.</text>
</comment>
<evidence type="ECO:0008006" key="3">
    <source>
        <dbReference type="Google" id="ProtNLM"/>
    </source>
</evidence>
<evidence type="ECO:0000313" key="1">
    <source>
        <dbReference type="EMBL" id="CAG2195968.1"/>
    </source>
</evidence>
<dbReference type="Proteomes" id="UP000683360">
    <property type="component" value="Unassembled WGS sequence"/>
</dbReference>
<dbReference type="EMBL" id="CAJPWZ010000539">
    <property type="protein sequence ID" value="CAG2195968.1"/>
    <property type="molecule type" value="Genomic_DNA"/>
</dbReference>
<gene>
    <name evidence="1" type="ORF">MEDL_10868</name>
</gene>
<name>A0A8S3QK44_MYTED</name>
<proteinExistence type="predicted"/>
<reference evidence="1" key="1">
    <citation type="submission" date="2021-03" db="EMBL/GenBank/DDBJ databases">
        <authorList>
            <person name="Bekaert M."/>
        </authorList>
    </citation>
    <scope>NUCLEOTIDE SEQUENCE</scope>
</reference>
<sequence>MNINDNVQTDYVSYSENPSSSFSLRACPDGISSSSSIKPSITCKHSCSNKNTLKCTCKKPPVCTCRKGEVQSSCSEDDRKRLSTPVEKLYGSEIDPSRLSVTSKSEDNLCPYSGETRTKFGQSGKIIFISYTDDVKQDVIKIAGKLKRLGHTVNTDLNKGSFVSAKNQGYVSEQDQYTWLQTRYNHADYIIICSSKGYIEAINLDDKVCPSPLYLNAKYIFELIMQDPRKSEKTIEVCFQNTYVNDKLCLPFTRKFILPNEMASLSDQIRR</sequence>
<accession>A0A8S3QK44</accession>